<gene>
    <name evidence="1" type="ORF">UABAM_03532</name>
</gene>
<protein>
    <submittedName>
        <fullName evidence="1">Uncharacterized protein</fullName>
    </submittedName>
</protein>
<dbReference type="KEGG" id="uam:UABAM_03532"/>
<dbReference type="AlphaFoldDB" id="A0A5S9INL3"/>
<dbReference type="Proteomes" id="UP000326354">
    <property type="component" value="Chromosome"/>
</dbReference>
<organism evidence="1 2">
    <name type="scientific">Uabimicrobium amorphum</name>
    <dbReference type="NCBI Taxonomy" id="2596890"/>
    <lineage>
        <taxon>Bacteria</taxon>
        <taxon>Pseudomonadati</taxon>
        <taxon>Planctomycetota</taxon>
        <taxon>Candidatus Uabimicrobiia</taxon>
        <taxon>Candidatus Uabimicrobiales</taxon>
        <taxon>Candidatus Uabimicrobiaceae</taxon>
        <taxon>Candidatus Uabimicrobium</taxon>
    </lineage>
</organism>
<dbReference type="EMBL" id="AP019860">
    <property type="protein sequence ID" value="BBM85169.1"/>
    <property type="molecule type" value="Genomic_DNA"/>
</dbReference>
<evidence type="ECO:0000313" key="2">
    <source>
        <dbReference type="Proteomes" id="UP000326354"/>
    </source>
</evidence>
<keyword evidence="2" id="KW-1185">Reference proteome</keyword>
<name>A0A5S9INL3_UABAM</name>
<dbReference type="SUPFAM" id="SSF75011">
    <property type="entry name" value="3-carboxy-cis,cis-mucoante lactonizing enzyme"/>
    <property type="match status" value="1"/>
</dbReference>
<evidence type="ECO:0000313" key="1">
    <source>
        <dbReference type="EMBL" id="BBM85169.1"/>
    </source>
</evidence>
<proteinExistence type="predicted"/>
<sequence>MIHVKSAFTHVHLRMNVPLFCEEHPLKKNIYFTIALYIFIALTFAQKSEELHVVGVYEGHYSPGVTHGVQEDPQDPENNINVHPAGKVEIVIKNTTNEARTITIALCAHEPVNWHVKCPKNVVVRRVILGGAYEQKVAGIPMSTPIYTGSFYCHQRKSQNYYKMVQELKSFTILPISSFQGRYRGKQFFINAAAIKRAQQLQEYDYNEELHIIGAYQGKVPQEKELIYKRKMLQYHREIQKQRQAEKQKKQGKKTTIKIKKILPPQKPQGVIDVFVKNTISQPQLAVLVLCAYDRVRWNIKLDKDVAIKQIILGGYYDPEITGITDDVPVYKIASYVYKRPSKNYNETIKHIKYFSQLPISGFQSKYTGSSFYVNLGDGEHFRNVEKQKIIERESIILPPELSKKVNEWLMKSKYVVDKQKNRSYTFQGKLRCYDEKNMPIAVKQINKYLPKPSHPRGLAFDSKRRKLILVTLGGVGYMYNYNVDTQEWSLVRSMKNKDFVAITYSEEEDCVYAFPAAFGDNMVSSIQKMSFDGRMIGTLKLTEPIIVETFAQVQMKIFSNYLVITTRGKSYVVNIESGITREMRK</sequence>
<reference evidence="1 2" key="1">
    <citation type="submission" date="2019-08" db="EMBL/GenBank/DDBJ databases">
        <title>Complete genome sequence of Candidatus Uab amorphum.</title>
        <authorList>
            <person name="Shiratori T."/>
            <person name="Suzuki S."/>
            <person name="Kakizawa Y."/>
            <person name="Ishida K."/>
        </authorList>
    </citation>
    <scope>NUCLEOTIDE SEQUENCE [LARGE SCALE GENOMIC DNA]</scope>
    <source>
        <strain evidence="1 2">SRT547</strain>
    </source>
</reference>
<accession>A0A5S9INL3</accession>